<dbReference type="InterPro" id="IPR005474">
    <property type="entry name" value="Transketolase_N"/>
</dbReference>
<evidence type="ECO:0000256" key="6">
    <source>
        <dbReference type="ARBA" id="ARBA00022842"/>
    </source>
</evidence>
<evidence type="ECO:0000313" key="10">
    <source>
        <dbReference type="EMBL" id="MFD1711447.1"/>
    </source>
</evidence>
<dbReference type="Gene3D" id="3.40.50.920">
    <property type="match status" value="1"/>
</dbReference>
<dbReference type="Proteomes" id="UP001597304">
    <property type="component" value="Unassembled WGS sequence"/>
</dbReference>
<comment type="cofactor">
    <cofactor evidence="2">
        <name>thiamine diphosphate</name>
        <dbReference type="ChEBI" id="CHEBI:58937"/>
    </cofactor>
</comment>
<gene>
    <name evidence="10" type="ORF">ACFSF0_12570</name>
</gene>
<dbReference type="GO" id="GO:0016740">
    <property type="term" value="F:transferase activity"/>
    <property type="evidence" value="ECO:0007669"/>
    <property type="project" value="UniProtKB-KW"/>
</dbReference>
<dbReference type="InterPro" id="IPR009014">
    <property type="entry name" value="Transketo_C/PFOR_II"/>
</dbReference>
<dbReference type="InterPro" id="IPR005475">
    <property type="entry name" value="Transketolase-like_Pyr-bd"/>
</dbReference>
<name>A0ABW4KWG2_9BURK</name>
<dbReference type="EC" id="2.2.1.-" evidence="10"/>
<dbReference type="PANTHER" id="PTHR43522:SF2">
    <property type="entry name" value="TRANSKETOLASE 1-RELATED"/>
    <property type="match status" value="1"/>
</dbReference>
<dbReference type="SUPFAM" id="SSF52922">
    <property type="entry name" value="TK C-terminal domain-like"/>
    <property type="match status" value="1"/>
</dbReference>
<keyword evidence="4 10" id="KW-0808">Transferase</keyword>
<dbReference type="PANTHER" id="PTHR43522">
    <property type="entry name" value="TRANSKETOLASE"/>
    <property type="match status" value="1"/>
</dbReference>
<dbReference type="Pfam" id="PF02779">
    <property type="entry name" value="Transket_pyr"/>
    <property type="match status" value="1"/>
</dbReference>
<evidence type="ECO:0000256" key="8">
    <source>
        <dbReference type="ARBA" id="ARBA00049473"/>
    </source>
</evidence>
<dbReference type="SMART" id="SM00861">
    <property type="entry name" value="Transket_pyr"/>
    <property type="match status" value="1"/>
</dbReference>
<comment type="cofactor">
    <cofactor evidence="1">
        <name>Mg(2+)</name>
        <dbReference type="ChEBI" id="CHEBI:18420"/>
    </cofactor>
</comment>
<accession>A0ABW4KWG2</accession>
<keyword evidence="7" id="KW-0786">Thiamine pyrophosphate</keyword>
<dbReference type="InterPro" id="IPR049557">
    <property type="entry name" value="Transketolase_CS"/>
</dbReference>
<comment type="similarity">
    <text evidence="3">Belongs to the transketolase family.</text>
</comment>
<dbReference type="CDD" id="cd02012">
    <property type="entry name" value="TPP_TK"/>
    <property type="match status" value="1"/>
</dbReference>
<dbReference type="PROSITE" id="PS00801">
    <property type="entry name" value="TRANSKETOLASE_1"/>
    <property type="match status" value="1"/>
</dbReference>
<evidence type="ECO:0000256" key="7">
    <source>
        <dbReference type="ARBA" id="ARBA00023052"/>
    </source>
</evidence>
<evidence type="ECO:0000256" key="2">
    <source>
        <dbReference type="ARBA" id="ARBA00001964"/>
    </source>
</evidence>
<dbReference type="InterPro" id="IPR055152">
    <property type="entry name" value="Transketolase-like_C_2"/>
</dbReference>
<dbReference type="InterPro" id="IPR033247">
    <property type="entry name" value="Transketolase_fam"/>
</dbReference>
<feature type="domain" description="Transketolase-like pyrimidine-binding" evidence="9">
    <location>
        <begin position="355"/>
        <end position="576"/>
    </location>
</feature>
<evidence type="ECO:0000256" key="5">
    <source>
        <dbReference type="ARBA" id="ARBA00022723"/>
    </source>
</evidence>
<evidence type="ECO:0000313" key="11">
    <source>
        <dbReference type="Proteomes" id="UP001597304"/>
    </source>
</evidence>
<dbReference type="Gene3D" id="3.40.50.970">
    <property type="match status" value="2"/>
</dbReference>
<keyword evidence="6" id="KW-0460">Magnesium</keyword>
<keyword evidence="11" id="KW-1185">Reference proteome</keyword>
<dbReference type="CDD" id="cd07033">
    <property type="entry name" value="TPP_PYR_DXS_TK_like"/>
    <property type="match status" value="1"/>
</dbReference>
<comment type="caution">
    <text evidence="10">The sequence shown here is derived from an EMBL/GenBank/DDBJ whole genome shotgun (WGS) entry which is preliminary data.</text>
</comment>
<protein>
    <submittedName>
        <fullName evidence="10">Transketolase family protein</fullName>
        <ecNumber evidence="10">2.2.1.-</ecNumber>
    </submittedName>
</protein>
<dbReference type="InterPro" id="IPR029061">
    <property type="entry name" value="THDP-binding"/>
</dbReference>
<dbReference type="EMBL" id="JBHUEJ010000027">
    <property type="protein sequence ID" value="MFD1711447.1"/>
    <property type="molecule type" value="Genomic_DNA"/>
</dbReference>
<organism evidence="10 11">
    <name type="scientific">Ottowia flava</name>
    <dbReference type="NCBI Taxonomy" id="2675430"/>
    <lineage>
        <taxon>Bacteria</taxon>
        <taxon>Pseudomonadati</taxon>
        <taxon>Pseudomonadota</taxon>
        <taxon>Betaproteobacteria</taxon>
        <taxon>Burkholderiales</taxon>
        <taxon>Comamonadaceae</taxon>
        <taxon>Ottowia</taxon>
    </lineage>
</organism>
<sequence>MPTPTLMANAIRALAMDAVQQANSGHPGAPMGMADMAVALWGRHLKHNPVNPHWADRDRFVLSNGHGSMLLYALLHLSGYDLPMQELKSFRQLHSKTAGHPEWGITPGVETTTGPLGQGITNAVGMALAEKLLAAEFNQPGHAIVDHHTYVFLGDGCLMEGISHEACSLAGAWKLNKLIALYDDNGISIDGKVAPWFVDNVAQRFESYQWDVIGPIDGHDVDAVDRAIGQAKQSGDRPTLIICKTHIGKGSPNRQDTAKAHGEPLGATEIALTREALGWPYGPFEIPDTVYADWDAKAAGAQAEQSWDRRFAAYAKAHPALAADFLRRMAGELPKNFAQVAVDAAVRAHEKGETVASRKASQIALEAFTADLPELIGGSADLTGSNLTNTSFTTPLRFNDDGSVVLPESKPERATQLERATNGLGQEDEAGNSGAAPLPAVDARAAAPAISARFHINYGVREFGMAAIMNGIALHGGYIPYGGTFLTFSDYSRNAIRMAALMKQRVIHVFTHDSIGLGEDGPTHQSVEHAASLRLIPGLDVWRPADTAETAIAWAVALESRERPTALLLSRQNLPYAPKRDLGDISRGAYVLSEPADLGLRSKTQAVIIATGSEVQLALKAQELLASQKIAVRVVSMPSNTAFDRQDEKYKKAVLPAGLPRIAVEMGVTDGWWKYGCAAVVGIDRFGESAPAPQLFEFFGFTPENVAQTVQAVLRKRR</sequence>
<reference evidence="11" key="1">
    <citation type="journal article" date="2019" name="Int. J. Syst. Evol. Microbiol.">
        <title>The Global Catalogue of Microorganisms (GCM) 10K type strain sequencing project: providing services to taxonomists for standard genome sequencing and annotation.</title>
        <authorList>
            <consortium name="The Broad Institute Genomics Platform"/>
            <consortium name="The Broad Institute Genome Sequencing Center for Infectious Disease"/>
            <person name="Wu L."/>
            <person name="Ma J."/>
        </authorList>
    </citation>
    <scope>NUCLEOTIDE SEQUENCE [LARGE SCALE GENOMIC DNA]</scope>
    <source>
        <strain evidence="11">LMG 29247</strain>
    </source>
</reference>
<proteinExistence type="inferred from homology"/>
<dbReference type="Pfam" id="PF00456">
    <property type="entry name" value="Transketolase_N"/>
    <property type="match status" value="1"/>
</dbReference>
<dbReference type="SUPFAM" id="SSF52518">
    <property type="entry name" value="Thiamin diphosphate-binding fold (THDP-binding)"/>
    <property type="match status" value="2"/>
</dbReference>
<dbReference type="Pfam" id="PF22613">
    <property type="entry name" value="Transketolase_C_1"/>
    <property type="match status" value="1"/>
</dbReference>
<evidence type="ECO:0000256" key="3">
    <source>
        <dbReference type="ARBA" id="ARBA00007131"/>
    </source>
</evidence>
<dbReference type="RefSeq" id="WP_147913759.1">
    <property type="nucleotide sequence ID" value="NZ_JBHUEJ010000027.1"/>
</dbReference>
<evidence type="ECO:0000259" key="9">
    <source>
        <dbReference type="SMART" id="SM00861"/>
    </source>
</evidence>
<evidence type="ECO:0000256" key="4">
    <source>
        <dbReference type="ARBA" id="ARBA00022679"/>
    </source>
</evidence>
<keyword evidence="5" id="KW-0479">Metal-binding</keyword>
<comment type="catalytic activity">
    <reaction evidence="8">
        <text>D-sedoheptulose 7-phosphate + D-glyceraldehyde 3-phosphate = aldehydo-D-ribose 5-phosphate + D-xylulose 5-phosphate</text>
        <dbReference type="Rhea" id="RHEA:10508"/>
        <dbReference type="ChEBI" id="CHEBI:57483"/>
        <dbReference type="ChEBI" id="CHEBI:57737"/>
        <dbReference type="ChEBI" id="CHEBI:58273"/>
        <dbReference type="ChEBI" id="CHEBI:59776"/>
        <dbReference type="EC" id="2.2.1.1"/>
    </reaction>
</comment>
<evidence type="ECO:0000256" key="1">
    <source>
        <dbReference type="ARBA" id="ARBA00001946"/>
    </source>
</evidence>